<dbReference type="RefSeq" id="WP_069306617.1">
    <property type="nucleotide sequence ID" value="NZ_MCRJ01000037.1"/>
</dbReference>
<organism evidence="2 3">
    <name type="scientific">Methylobrevis pamukkalensis</name>
    <dbReference type="NCBI Taxonomy" id="1439726"/>
    <lineage>
        <taxon>Bacteria</taxon>
        <taxon>Pseudomonadati</taxon>
        <taxon>Pseudomonadota</taxon>
        <taxon>Alphaproteobacteria</taxon>
        <taxon>Hyphomicrobiales</taxon>
        <taxon>Pleomorphomonadaceae</taxon>
        <taxon>Methylobrevis</taxon>
    </lineage>
</organism>
<dbReference type="PATRIC" id="fig|1439726.3.peg.1938"/>
<dbReference type="Pfam" id="PF10691">
    <property type="entry name" value="DUF2497"/>
    <property type="match status" value="1"/>
</dbReference>
<comment type="caution">
    <text evidence="2">The sequence shown here is derived from an EMBL/GenBank/DDBJ whole genome shotgun (WGS) entry which is preliminary data.</text>
</comment>
<keyword evidence="3" id="KW-1185">Reference proteome</keyword>
<protein>
    <recommendedName>
        <fullName evidence="4">DUF2497 domain-containing protein</fullName>
    </recommendedName>
</protein>
<evidence type="ECO:0008006" key="4">
    <source>
        <dbReference type="Google" id="ProtNLM"/>
    </source>
</evidence>
<evidence type="ECO:0000313" key="2">
    <source>
        <dbReference type="EMBL" id="ODN70847.1"/>
    </source>
</evidence>
<evidence type="ECO:0000256" key="1">
    <source>
        <dbReference type="SAM" id="MobiDB-lite"/>
    </source>
</evidence>
<dbReference type="AlphaFoldDB" id="A0A1E3H3D0"/>
<proteinExistence type="predicted"/>
<reference evidence="2 3" key="1">
    <citation type="submission" date="2016-07" db="EMBL/GenBank/DDBJ databases">
        <title>Draft Genome Sequence of Methylobrevis pamukkalensis PK2.</title>
        <authorList>
            <person name="Vasilenko O.V."/>
            <person name="Doronina N.V."/>
            <person name="Shmareva M.N."/>
            <person name="Tarlachkov S.V."/>
            <person name="Mustakhimov I."/>
            <person name="Trotsenko Y.A."/>
        </authorList>
    </citation>
    <scope>NUCLEOTIDE SEQUENCE [LARGE SCALE GENOMIC DNA]</scope>
    <source>
        <strain evidence="2 3">PK2</strain>
    </source>
</reference>
<gene>
    <name evidence="2" type="ORF">A6302_01833</name>
</gene>
<dbReference type="Proteomes" id="UP000094622">
    <property type="component" value="Unassembled WGS sequence"/>
</dbReference>
<feature type="region of interest" description="Disordered" evidence="1">
    <location>
        <begin position="55"/>
        <end position="89"/>
    </location>
</feature>
<dbReference type="EMBL" id="MCRJ01000037">
    <property type="protein sequence ID" value="ODN70847.1"/>
    <property type="molecule type" value="Genomic_DNA"/>
</dbReference>
<name>A0A1E3H3D0_9HYPH</name>
<dbReference type="InterPro" id="IPR019632">
    <property type="entry name" value="DUF2497"/>
</dbReference>
<accession>A0A1E3H3D0</accession>
<evidence type="ECO:0000313" key="3">
    <source>
        <dbReference type="Proteomes" id="UP000094622"/>
    </source>
</evidence>
<sequence>MPDEAPDDSADVLDLTSDLAVDDGMMGDDFAGFDDMGIVEGLAPEEDDITFVEDDASPFDEPVLPEPEEEPFSVASAPVLPDLDPEPLMPPFMPPPSFSAAKPAGIDPLISDAVNASVNAAFGSLAHTVLTNNARTLEDLVADMLRPMLKQWLDDNLPTMVEHMVRAEIERITRRR</sequence>